<dbReference type="Gene3D" id="2.160.10.10">
    <property type="entry name" value="Hexapeptide repeat proteins"/>
    <property type="match status" value="1"/>
</dbReference>
<sequence length="180" mass="19312">MKSLKSRILKKLAIRNNVVAGSNFHVGPGTVIWAPRSLDIGNDVYIGKNVTIEVDGKIGDGSLIANTVGIVGRRDHDMRAIGVTVRRSPWVGEDPHRLSDFTIIGSDVWIGYGAIILSGVRLGDSCVVAAGAIVTNDVPSNTIVAGTPARIVGARYESEDFKKHWQILESKGIKPMQDGI</sequence>
<dbReference type="SUPFAM" id="SSF51161">
    <property type="entry name" value="Trimeric LpxA-like enzymes"/>
    <property type="match status" value="1"/>
</dbReference>
<dbReference type="RefSeq" id="WP_147050450.1">
    <property type="nucleotide sequence ID" value="NZ_BJZR01000028.1"/>
</dbReference>
<organism evidence="1 2">
    <name type="scientific">Kocuria flava</name>
    <dbReference type="NCBI Taxonomy" id="446860"/>
    <lineage>
        <taxon>Bacteria</taxon>
        <taxon>Bacillati</taxon>
        <taxon>Actinomycetota</taxon>
        <taxon>Actinomycetes</taxon>
        <taxon>Micrococcales</taxon>
        <taxon>Micrococcaceae</taxon>
        <taxon>Kocuria</taxon>
    </lineage>
</organism>
<dbReference type="InterPro" id="IPR001451">
    <property type="entry name" value="Hexapep"/>
</dbReference>
<evidence type="ECO:0008006" key="3">
    <source>
        <dbReference type="Google" id="ProtNLM"/>
    </source>
</evidence>
<protein>
    <recommendedName>
        <fullName evidence="3">Acetyltransferase</fullName>
    </recommendedName>
</protein>
<comment type="caution">
    <text evidence="1">The sequence shown here is derived from an EMBL/GenBank/DDBJ whole genome shotgun (WGS) entry which is preliminary data.</text>
</comment>
<dbReference type="InterPro" id="IPR011004">
    <property type="entry name" value="Trimer_LpxA-like_sf"/>
</dbReference>
<dbReference type="InterPro" id="IPR050179">
    <property type="entry name" value="Trans_hexapeptide_repeat"/>
</dbReference>
<evidence type="ECO:0000313" key="2">
    <source>
        <dbReference type="Proteomes" id="UP000321155"/>
    </source>
</evidence>
<dbReference type="PANTHER" id="PTHR43300">
    <property type="entry name" value="ACETYLTRANSFERASE"/>
    <property type="match status" value="1"/>
</dbReference>
<dbReference type="PANTHER" id="PTHR43300:SF11">
    <property type="entry name" value="ACETYLTRANSFERASE RV3034C-RELATED"/>
    <property type="match status" value="1"/>
</dbReference>
<dbReference type="EMBL" id="BJZR01000028">
    <property type="protein sequence ID" value="GEO92021.1"/>
    <property type="molecule type" value="Genomic_DNA"/>
</dbReference>
<proteinExistence type="predicted"/>
<gene>
    <name evidence="1" type="ORF">KFL01_13270</name>
</gene>
<dbReference type="Pfam" id="PF00132">
    <property type="entry name" value="Hexapep"/>
    <property type="match status" value="1"/>
</dbReference>
<evidence type="ECO:0000313" key="1">
    <source>
        <dbReference type="EMBL" id="GEO92021.1"/>
    </source>
</evidence>
<accession>A0ABQ0X372</accession>
<reference evidence="1 2" key="1">
    <citation type="submission" date="2019-07" db="EMBL/GenBank/DDBJ databases">
        <title>Whole genome shotgun sequence of Kocuria flava NBRC 107626.</title>
        <authorList>
            <person name="Hosoyama A."/>
            <person name="Uohara A."/>
            <person name="Ohji S."/>
            <person name="Ichikawa N."/>
        </authorList>
    </citation>
    <scope>NUCLEOTIDE SEQUENCE [LARGE SCALE GENOMIC DNA]</scope>
    <source>
        <strain evidence="1 2">NBRC 107626</strain>
    </source>
</reference>
<keyword evidence="2" id="KW-1185">Reference proteome</keyword>
<dbReference type="Proteomes" id="UP000321155">
    <property type="component" value="Unassembled WGS sequence"/>
</dbReference>
<name>A0ABQ0X372_9MICC</name>